<evidence type="ECO:0000313" key="3">
    <source>
        <dbReference type="EMBL" id="GMA25780.1"/>
    </source>
</evidence>
<dbReference type="SUPFAM" id="SSF116726">
    <property type="entry name" value="TrkA C-terminal domain-like"/>
    <property type="match status" value="1"/>
</dbReference>
<feature type="domain" description="RCK N-terminal" evidence="1">
    <location>
        <begin position="69"/>
        <end position="187"/>
    </location>
</feature>
<evidence type="ECO:0000259" key="1">
    <source>
        <dbReference type="PROSITE" id="PS51201"/>
    </source>
</evidence>
<gene>
    <name evidence="3" type="primary">trkA</name>
    <name evidence="3" type="ORF">GCM10025864_35390</name>
</gene>
<evidence type="ECO:0000259" key="2">
    <source>
        <dbReference type="PROSITE" id="PS51202"/>
    </source>
</evidence>
<dbReference type="InterPro" id="IPR036291">
    <property type="entry name" value="NAD(P)-bd_dom_sf"/>
</dbReference>
<organism evidence="3 4">
    <name type="scientific">Luteimicrobium album</name>
    <dbReference type="NCBI Taxonomy" id="1054550"/>
    <lineage>
        <taxon>Bacteria</taxon>
        <taxon>Bacillati</taxon>
        <taxon>Actinomycetota</taxon>
        <taxon>Actinomycetes</taxon>
        <taxon>Micrococcales</taxon>
        <taxon>Luteimicrobium</taxon>
    </lineage>
</organism>
<dbReference type="PROSITE" id="PS51202">
    <property type="entry name" value="RCK_C"/>
    <property type="match status" value="1"/>
</dbReference>
<dbReference type="Pfam" id="PF02254">
    <property type="entry name" value="TrkA_N"/>
    <property type="match status" value="1"/>
</dbReference>
<reference evidence="4" key="1">
    <citation type="journal article" date="2019" name="Int. J. Syst. Evol. Microbiol.">
        <title>The Global Catalogue of Microorganisms (GCM) 10K type strain sequencing project: providing services to taxonomists for standard genome sequencing and annotation.</title>
        <authorList>
            <consortium name="The Broad Institute Genomics Platform"/>
            <consortium name="The Broad Institute Genome Sequencing Center for Infectious Disease"/>
            <person name="Wu L."/>
            <person name="Ma J."/>
        </authorList>
    </citation>
    <scope>NUCLEOTIDE SEQUENCE [LARGE SCALE GENOMIC DNA]</scope>
    <source>
        <strain evidence="4">NBRC 106348</strain>
    </source>
</reference>
<dbReference type="Gene3D" id="3.40.50.720">
    <property type="entry name" value="NAD(P)-binding Rossmann-like Domain"/>
    <property type="match status" value="1"/>
</dbReference>
<dbReference type="EMBL" id="BSUK01000001">
    <property type="protein sequence ID" value="GMA25780.1"/>
    <property type="molecule type" value="Genomic_DNA"/>
</dbReference>
<protein>
    <submittedName>
        <fullName evidence="3">Trk system potassium uptake protein TrkA</fullName>
    </submittedName>
</protein>
<evidence type="ECO:0000313" key="4">
    <source>
        <dbReference type="Proteomes" id="UP001157091"/>
    </source>
</evidence>
<dbReference type="PANTHER" id="PTHR43833:SF8">
    <property type="entry name" value="TRK SYSTEM POTASSIUM UPTAKE PROTEIN TRKA"/>
    <property type="match status" value="1"/>
</dbReference>
<dbReference type="PROSITE" id="PS51201">
    <property type="entry name" value="RCK_N"/>
    <property type="match status" value="1"/>
</dbReference>
<dbReference type="PANTHER" id="PTHR43833">
    <property type="entry name" value="POTASSIUM CHANNEL PROTEIN 2-RELATED-RELATED"/>
    <property type="match status" value="1"/>
</dbReference>
<dbReference type="InterPro" id="IPR003148">
    <property type="entry name" value="RCK_N"/>
</dbReference>
<dbReference type="SUPFAM" id="SSF51735">
    <property type="entry name" value="NAD(P)-binding Rossmann-fold domains"/>
    <property type="match status" value="1"/>
</dbReference>
<proteinExistence type="predicted"/>
<dbReference type="Gene3D" id="3.30.70.1450">
    <property type="entry name" value="Regulator of K+ conductance, C-terminal domain"/>
    <property type="match status" value="1"/>
</dbReference>
<keyword evidence="4" id="KW-1185">Reference proteome</keyword>
<feature type="domain" description="RCK C-terminal" evidence="2">
    <location>
        <begin position="205"/>
        <end position="284"/>
    </location>
</feature>
<dbReference type="InterPro" id="IPR036721">
    <property type="entry name" value="RCK_C_sf"/>
</dbReference>
<sequence>MAQAVAADGTPQQEPFGGVGEIGHEAPCYACAGSRAGWRGRARAGGGRVAGGVAGRGGAGGPGAGSVGVVHFVIMGCGRVGATLAQSLEASGHSVAVVDQNPESFRRLPAEFDGKKVTGVGFDRDTLVQAGIEDAYGFAAVSDGDNSNILAARVVRETYGVENVVARIYDPHRAEIYQRLGIPTVATVRWTSDQVLRRMLPLGATDEYRDPSGQVRLCQLDYHPGWIGTTMAAIQRATSTRVAYLSRYGDGVLPGEESVLQENDVLHLLVRSDDVDRVERVLTRAPKTEEREG</sequence>
<dbReference type="InterPro" id="IPR050721">
    <property type="entry name" value="Trk_Ktr_HKT_K-transport"/>
</dbReference>
<dbReference type="Proteomes" id="UP001157091">
    <property type="component" value="Unassembled WGS sequence"/>
</dbReference>
<name>A0ABQ6I4S3_9MICO</name>
<comment type="caution">
    <text evidence="3">The sequence shown here is derived from an EMBL/GenBank/DDBJ whole genome shotgun (WGS) entry which is preliminary data.</text>
</comment>
<accession>A0ABQ6I4S3</accession>
<dbReference type="InterPro" id="IPR006037">
    <property type="entry name" value="RCK_C"/>
</dbReference>